<dbReference type="RefSeq" id="WP_045775549.1">
    <property type="nucleotide sequence ID" value="NZ_LAJY01000204.1"/>
</dbReference>
<comment type="caution">
    <text evidence="4">The sequence shown here is derived from an EMBL/GenBank/DDBJ whole genome shotgun (WGS) entry which is preliminary data.</text>
</comment>
<dbReference type="OrthoDB" id="9811589at2"/>
<organism evidence="4 5">
    <name type="scientific">Elstera litoralis</name>
    <dbReference type="NCBI Taxonomy" id="552518"/>
    <lineage>
        <taxon>Bacteria</taxon>
        <taxon>Pseudomonadati</taxon>
        <taxon>Pseudomonadota</taxon>
        <taxon>Alphaproteobacteria</taxon>
        <taxon>Rhodospirillales</taxon>
        <taxon>Rhodospirillaceae</taxon>
        <taxon>Elstera</taxon>
    </lineage>
</organism>
<reference evidence="4 5" key="1">
    <citation type="submission" date="2015-03" db="EMBL/GenBank/DDBJ databases">
        <title>Draft genome sequence of Elstera litoralis.</title>
        <authorList>
            <person name="Rahalkar M.C."/>
            <person name="Dhakephalkar P.K."/>
            <person name="Pore S.D."/>
            <person name="Arora P."/>
            <person name="Kapse N.G."/>
            <person name="Pandit P.S."/>
        </authorList>
    </citation>
    <scope>NUCLEOTIDE SEQUENCE [LARGE SCALE GENOMIC DNA]</scope>
    <source>
        <strain evidence="4 5">Dia-1</strain>
    </source>
</reference>
<keyword evidence="5" id="KW-1185">Reference proteome</keyword>
<name>A0A0F3ISW4_9PROT</name>
<dbReference type="GO" id="GO:0008168">
    <property type="term" value="F:methyltransferase activity"/>
    <property type="evidence" value="ECO:0007669"/>
    <property type="project" value="UniProtKB-KW"/>
</dbReference>
<keyword evidence="1" id="KW-0489">Methyltransferase</keyword>
<keyword evidence="2" id="KW-0808">Transferase</keyword>
<evidence type="ECO:0000259" key="3">
    <source>
        <dbReference type="Pfam" id="PF13649"/>
    </source>
</evidence>
<dbReference type="Pfam" id="PF13649">
    <property type="entry name" value="Methyltransf_25"/>
    <property type="match status" value="1"/>
</dbReference>
<feature type="domain" description="Methyltransferase" evidence="3">
    <location>
        <begin position="69"/>
        <end position="159"/>
    </location>
</feature>
<dbReference type="PANTHER" id="PTHR43861">
    <property type="entry name" value="TRANS-ACONITATE 2-METHYLTRANSFERASE-RELATED"/>
    <property type="match status" value="1"/>
</dbReference>
<evidence type="ECO:0000313" key="5">
    <source>
        <dbReference type="Proteomes" id="UP000033774"/>
    </source>
</evidence>
<evidence type="ECO:0000256" key="1">
    <source>
        <dbReference type="ARBA" id="ARBA00022603"/>
    </source>
</evidence>
<dbReference type="GO" id="GO:0032259">
    <property type="term" value="P:methylation"/>
    <property type="evidence" value="ECO:0007669"/>
    <property type="project" value="UniProtKB-KW"/>
</dbReference>
<accession>A0A0F3ISW4</accession>
<evidence type="ECO:0000313" key="4">
    <source>
        <dbReference type="EMBL" id="KJV09835.1"/>
    </source>
</evidence>
<evidence type="ECO:0000256" key="2">
    <source>
        <dbReference type="ARBA" id="ARBA00022679"/>
    </source>
</evidence>
<dbReference type="PANTHER" id="PTHR43861:SF1">
    <property type="entry name" value="TRANS-ACONITATE 2-METHYLTRANSFERASE"/>
    <property type="match status" value="1"/>
</dbReference>
<proteinExistence type="predicted"/>
<dbReference type="Proteomes" id="UP000033774">
    <property type="component" value="Unassembled WGS sequence"/>
</dbReference>
<dbReference type="InterPro" id="IPR041698">
    <property type="entry name" value="Methyltransf_25"/>
</dbReference>
<protein>
    <recommendedName>
        <fullName evidence="3">Methyltransferase domain-containing protein</fullName>
    </recommendedName>
</protein>
<dbReference type="CDD" id="cd02440">
    <property type="entry name" value="AdoMet_MTases"/>
    <property type="match status" value="1"/>
</dbReference>
<dbReference type="SUPFAM" id="SSF53335">
    <property type="entry name" value="S-adenosyl-L-methionine-dependent methyltransferases"/>
    <property type="match status" value="1"/>
</dbReference>
<dbReference type="EMBL" id="LAJY01000204">
    <property type="protein sequence ID" value="KJV09835.1"/>
    <property type="molecule type" value="Genomic_DNA"/>
</dbReference>
<dbReference type="InterPro" id="IPR029063">
    <property type="entry name" value="SAM-dependent_MTases_sf"/>
</dbReference>
<dbReference type="Gene3D" id="3.40.50.150">
    <property type="entry name" value="Vaccinia Virus protein VP39"/>
    <property type="match status" value="1"/>
</dbReference>
<dbReference type="AlphaFoldDB" id="A0A0F3ISW4"/>
<sequence length="263" mass="28886">MITEDTQKNWEEFGKNNPYYGVNTAEIYRGSELDAEKKRRFFAQGIAHITSLMQGPIAARHAGRFGTAVDFGVGVGRLAIPLSAYADQVWGVDIAQSMLDRAARHAEEAGVTPLKLCRSVQEVPQGVDFVHSYIVIQHIPVEVGEQIIIGLYDKLKPGGIGALHVPIADSRAPLKRYAALAQKYITPLRYLFNLLRGAPLSDPVMQMNIYDLNRLSGLLLKRGAVNLQLVQTPSAWEGVYLIFTKGAGADAGKWWTPEAEGKA</sequence>
<gene>
    <name evidence="4" type="ORF">VZ95_08965</name>
</gene>